<dbReference type="CDD" id="cd06464">
    <property type="entry name" value="ACD_sHsps-like"/>
    <property type="match status" value="1"/>
</dbReference>
<dbReference type="OrthoDB" id="9808910at2"/>
<feature type="region of interest" description="Disordered" evidence="4">
    <location>
        <begin position="1"/>
        <end position="21"/>
    </location>
</feature>
<keyword evidence="7" id="KW-1185">Reference proteome</keyword>
<dbReference type="PANTHER" id="PTHR46733:SF4">
    <property type="entry name" value="HEAT SHOCK PROTEIN 21, CHLOROPLASTIC"/>
    <property type="match status" value="1"/>
</dbReference>
<evidence type="ECO:0000256" key="1">
    <source>
        <dbReference type="ARBA" id="ARBA00023016"/>
    </source>
</evidence>
<evidence type="ECO:0000313" key="6">
    <source>
        <dbReference type="EMBL" id="QAA93248.1"/>
    </source>
</evidence>
<accession>A0A410GAB4</accession>
<dbReference type="Gene3D" id="2.60.40.790">
    <property type="match status" value="1"/>
</dbReference>
<organism evidence="6 7">
    <name type="scientific">Pollutimonas thiosulfatoxidans</name>
    <dbReference type="NCBI Taxonomy" id="2028345"/>
    <lineage>
        <taxon>Bacteria</taxon>
        <taxon>Pseudomonadati</taxon>
        <taxon>Pseudomonadota</taxon>
        <taxon>Betaproteobacteria</taxon>
        <taxon>Burkholderiales</taxon>
        <taxon>Alcaligenaceae</taxon>
        <taxon>Pollutimonas</taxon>
    </lineage>
</organism>
<evidence type="ECO:0000256" key="2">
    <source>
        <dbReference type="PROSITE-ProRule" id="PRU00285"/>
    </source>
</evidence>
<dbReference type="RefSeq" id="WP_128354290.1">
    <property type="nucleotide sequence ID" value="NZ_CP022987.1"/>
</dbReference>
<dbReference type="AlphaFoldDB" id="A0A410GAB4"/>
<dbReference type="Proteomes" id="UP000283474">
    <property type="component" value="Chromosome"/>
</dbReference>
<evidence type="ECO:0000256" key="4">
    <source>
        <dbReference type="SAM" id="MobiDB-lite"/>
    </source>
</evidence>
<dbReference type="InterPro" id="IPR002068">
    <property type="entry name" value="A-crystallin/Hsp20_dom"/>
</dbReference>
<evidence type="ECO:0000256" key="3">
    <source>
        <dbReference type="RuleBase" id="RU003616"/>
    </source>
</evidence>
<comment type="similarity">
    <text evidence="2 3">Belongs to the small heat shock protein (HSP20) family.</text>
</comment>
<proteinExistence type="inferred from homology"/>
<dbReference type="EMBL" id="CP022987">
    <property type="protein sequence ID" value="QAA93248.1"/>
    <property type="molecule type" value="Genomic_DNA"/>
</dbReference>
<dbReference type="PANTHER" id="PTHR46733">
    <property type="entry name" value="26.5 KDA HEAT SHOCK PROTEIN, MITOCHONDRIAL"/>
    <property type="match status" value="1"/>
</dbReference>
<protein>
    <submittedName>
        <fullName evidence="6">Molecular chaperone Hsp20</fullName>
    </submittedName>
</protein>
<reference evidence="6 7" key="1">
    <citation type="submission" date="2017-08" db="EMBL/GenBank/DDBJ databases">
        <authorList>
            <person name="Park S.-J."/>
            <person name="Kim H."/>
        </authorList>
    </citation>
    <scope>NUCLEOTIDE SEQUENCE [LARGE SCALE GENOMIC DNA]</scope>
    <source>
        <strain evidence="7">ye3</strain>
    </source>
</reference>
<dbReference type="GO" id="GO:0009408">
    <property type="term" value="P:response to heat"/>
    <property type="evidence" value="ECO:0007669"/>
    <property type="project" value="InterPro"/>
</dbReference>
<name>A0A410GAB4_9BURK</name>
<dbReference type="KEGG" id="pus:CKA81_04905"/>
<sequence>MSIRDLIPMGRRSAAPASSSGIEHPFFSLRRDVDRLFDDMFKGFDMGFSNGATSSAFSSGWPSVEVSDEEHAVRVTAELPGLQENDIELLLEDDVLTLRGEKRAEKQDTAKQFSERFYGRFERRIRLGYDIDQDKVEADFKNGVLDIVLPKDPSAQSRVKRIPLRS</sequence>
<feature type="domain" description="SHSP" evidence="5">
    <location>
        <begin position="55"/>
        <end position="166"/>
    </location>
</feature>
<dbReference type="InterPro" id="IPR044587">
    <property type="entry name" value="HSP21-like"/>
</dbReference>
<dbReference type="PROSITE" id="PS01031">
    <property type="entry name" value="SHSP"/>
    <property type="match status" value="1"/>
</dbReference>
<dbReference type="Pfam" id="PF00011">
    <property type="entry name" value="HSP20"/>
    <property type="match status" value="1"/>
</dbReference>
<dbReference type="SUPFAM" id="SSF49764">
    <property type="entry name" value="HSP20-like chaperones"/>
    <property type="match status" value="1"/>
</dbReference>
<keyword evidence="1" id="KW-0346">Stress response</keyword>
<evidence type="ECO:0000259" key="5">
    <source>
        <dbReference type="PROSITE" id="PS01031"/>
    </source>
</evidence>
<evidence type="ECO:0000313" key="7">
    <source>
        <dbReference type="Proteomes" id="UP000283474"/>
    </source>
</evidence>
<dbReference type="InterPro" id="IPR008978">
    <property type="entry name" value="HSP20-like_chaperone"/>
</dbReference>
<gene>
    <name evidence="6" type="ORF">CKA81_04905</name>
</gene>